<dbReference type="PANTHER" id="PTHR32322">
    <property type="entry name" value="INNER MEMBRANE TRANSPORTER"/>
    <property type="match status" value="1"/>
</dbReference>
<dbReference type="RefSeq" id="WP_003338040.1">
    <property type="nucleotide sequence ID" value="NZ_CP007806.1"/>
</dbReference>
<dbReference type="GO" id="GO:0005886">
    <property type="term" value="C:plasma membrane"/>
    <property type="evidence" value="ECO:0007669"/>
    <property type="project" value="UniProtKB-SubCell"/>
</dbReference>
<evidence type="ECO:0000256" key="6">
    <source>
        <dbReference type="ARBA" id="ARBA00023136"/>
    </source>
</evidence>
<feature type="transmembrane region" description="Helical" evidence="7">
    <location>
        <begin position="244"/>
        <end position="263"/>
    </location>
</feature>
<reference evidence="9 10" key="1">
    <citation type="journal article" date="2011" name="J. Bacteriol.">
        <title>Genome sequence of Brevibacillus laterosporus LMG 15441, a pathogen of invertebrates.</title>
        <authorList>
            <person name="Djukic M."/>
            <person name="Poehlein A."/>
            <person name="Thurmer A."/>
            <person name="Daniel R."/>
        </authorList>
    </citation>
    <scope>NUCLEOTIDE SEQUENCE [LARGE SCALE GENOMIC DNA]</scope>
    <source>
        <strain evidence="9 10">LMG 15441</strain>
    </source>
</reference>
<name>A0A075R340_BRELA</name>
<evidence type="ECO:0000259" key="8">
    <source>
        <dbReference type="Pfam" id="PF00892"/>
    </source>
</evidence>
<dbReference type="SUPFAM" id="SSF103481">
    <property type="entry name" value="Multidrug resistance efflux transporter EmrE"/>
    <property type="match status" value="2"/>
</dbReference>
<evidence type="ECO:0000256" key="4">
    <source>
        <dbReference type="ARBA" id="ARBA00022692"/>
    </source>
</evidence>
<dbReference type="InterPro" id="IPR037185">
    <property type="entry name" value="EmrE-like"/>
</dbReference>
<dbReference type="KEGG" id="blr:BRLA_c015480"/>
<feature type="transmembrane region" description="Helical" evidence="7">
    <location>
        <begin position="207"/>
        <end position="232"/>
    </location>
</feature>
<proteinExistence type="inferred from homology"/>
<feature type="transmembrane region" description="Helical" evidence="7">
    <location>
        <begin position="97"/>
        <end position="117"/>
    </location>
</feature>
<feature type="domain" description="EamA" evidence="8">
    <location>
        <begin position="151"/>
        <end position="286"/>
    </location>
</feature>
<protein>
    <submittedName>
        <fullName evidence="9">Putative membrane protein</fullName>
    </submittedName>
</protein>
<feature type="domain" description="EamA" evidence="8">
    <location>
        <begin position="11"/>
        <end position="139"/>
    </location>
</feature>
<dbReference type="EMBL" id="CP007806">
    <property type="protein sequence ID" value="AIG25876.1"/>
    <property type="molecule type" value="Genomic_DNA"/>
</dbReference>
<evidence type="ECO:0000256" key="1">
    <source>
        <dbReference type="ARBA" id="ARBA00004651"/>
    </source>
</evidence>
<evidence type="ECO:0000313" key="9">
    <source>
        <dbReference type="EMBL" id="AIG25876.1"/>
    </source>
</evidence>
<feature type="transmembrane region" description="Helical" evidence="7">
    <location>
        <begin position="68"/>
        <end position="85"/>
    </location>
</feature>
<organism evidence="9 10">
    <name type="scientific">Brevibacillus laterosporus LMG 15441</name>
    <dbReference type="NCBI Taxonomy" id="1042163"/>
    <lineage>
        <taxon>Bacteria</taxon>
        <taxon>Bacillati</taxon>
        <taxon>Bacillota</taxon>
        <taxon>Bacilli</taxon>
        <taxon>Bacillales</taxon>
        <taxon>Paenibacillaceae</taxon>
        <taxon>Brevibacillus</taxon>
    </lineage>
</organism>
<keyword evidence="4 7" id="KW-0812">Transmembrane</keyword>
<evidence type="ECO:0000256" key="3">
    <source>
        <dbReference type="ARBA" id="ARBA00022475"/>
    </source>
</evidence>
<dbReference type="AlphaFoldDB" id="A0A075R340"/>
<feature type="transmembrane region" description="Helical" evidence="7">
    <location>
        <begin position="150"/>
        <end position="169"/>
    </location>
</feature>
<dbReference type="InterPro" id="IPR000620">
    <property type="entry name" value="EamA_dom"/>
</dbReference>
<dbReference type="HOGENOM" id="CLU_033863_5_0_9"/>
<gene>
    <name evidence="9" type="ORF">BRLA_c015480</name>
</gene>
<keyword evidence="3" id="KW-1003">Cell membrane</keyword>
<feature type="transmembrane region" description="Helical" evidence="7">
    <location>
        <begin position="124"/>
        <end position="144"/>
    </location>
</feature>
<sequence length="302" mass="33396">MLQQSRIKAGLYLAFLVLMWGVNWPLSKYALTYTPPLLFAGLRTFIGGLLLISFAVWKRKQLHLKGTWHIYLISSALNIILYYGFQTIGLQYMPAGLFSAIVFLQPVLLGVFSWIWLGESMYGLKILGLLLGFFGVASLTTDGFSGNMSAWGILFAIASAISWACGTVYTKKTAAQVDSVWMTALQITIGGIVMLGSGSAIESWSDIAWNTSFIIVTLFISIFVIALGWLVYFQLLATIEASKVGAFTFLIPLISVMFSVLFLHEQVTYKLIVGLLLITGSIVLVNFKPKRIGKTSKFAMHR</sequence>
<keyword evidence="10" id="KW-1185">Reference proteome</keyword>
<feature type="transmembrane region" description="Helical" evidence="7">
    <location>
        <begin position="9"/>
        <end position="26"/>
    </location>
</feature>
<dbReference type="eggNOG" id="COG0697">
    <property type="taxonomic scope" value="Bacteria"/>
</dbReference>
<evidence type="ECO:0000256" key="7">
    <source>
        <dbReference type="SAM" id="Phobius"/>
    </source>
</evidence>
<keyword evidence="6 7" id="KW-0472">Membrane</keyword>
<dbReference type="PANTHER" id="PTHR32322:SF18">
    <property type="entry name" value="S-ADENOSYLMETHIONINE_S-ADENOSYLHOMOCYSTEINE TRANSPORTER"/>
    <property type="match status" value="1"/>
</dbReference>
<feature type="transmembrane region" description="Helical" evidence="7">
    <location>
        <begin position="38"/>
        <end position="56"/>
    </location>
</feature>
<keyword evidence="5 7" id="KW-1133">Transmembrane helix</keyword>
<accession>A0A075R340</accession>
<feature type="transmembrane region" description="Helical" evidence="7">
    <location>
        <begin position="181"/>
        <end position="201"/>
    </location>
</feature>
<dbReference type="Proteomes" id="UP000005850">
    <property type="component" value="Chromosome"/>
</dbReference>
<dbReference type="STRING" id="1042163.BRLA_c015480"/>
<evidence type="ECO:0000256" key="5">
    <source>
        <dbReference type="ARBA" id="ARBA00022989"/>
    </source>
</evidence>
<comment type="similarity">
    <text evidence="2">Belongs to the EamA transporter family.</text>
</comment>
<dbReference type="InterPro" id="IPR050638">
    <property type="entry name" value="AA-Vitamin_Transporters"/>
</dbReference>
<dbReference type="Pfam" id="PF00892">
    <property type="entry name" value="EamA"/>
    <property type="match status" value="2"/>
</dbReference>
<evidence type="ECO:0000313" key="10">
    <source>
        <dbReference type="Proteomes" id="UP000005850"/>
    </source>
</evidence>
<evidence type="ECO:0000256" key="2">
    <source>
        <dbReference type="ARBA" id="ARBA00007362"/>
    </source>
</evidence>
<feature type="transmembrane region" description="Helical" evidence="7">
    <location>
        <begin position="269"/>
        <end position="287"/>
    </location>
</feature>
<comment type="subcellular location">
    <subcellularLocation>
        <location evidence="1">Cell membrane</location>
        <topology evidence="1">Multi-pass membrane protein</topology>
    </subcellularLocation>
</comment>